<name>A0AAD7YV89_MYTSE</name>
<dbReference type="AlphaFoldDB" id="A0AAD7YV89"/>
<evidence type="ECO:0000313" key="3">
    <source>
        <dbReference type="Proteomes" id="UP001231518"/>
    </source>
</evidence>
<protein>
    <submittedName>
        <fullName evidence="2">Uncharacterized protein</fullName>
    </submittedName>
</protein>
<evidence type="ECO:0000256" key="1">
    <source>
        <dbReference type="SAM" id="MobiDB-lite"/>
    </source>
</evidence>
<dbReference type="EMBL" id="JARGEI010000007">
    <property type="protein sequence ID" value="KAJ8728953.1"/>
    <property type="molecule type" value="Genomic_DNA"/>
</dbReference>
<proteinExistence type="predicted"/>
<organism evidence="2 3">
    <name type="scientific">Mythimna separata</name>
    <name type="common">Oriental armyworm</name>
    <name type="synonym">Pseudaletia separata</name>
    <dbReference type="NCBI Taxonomy" id="271217"/>
    <lineage>
        <taxon>Eukaryota</taxon>
        <taxon>Metazoa</taxon>
        <taxon>Ecdysozoa</taxon>
        <taxon>Arthropoda</taxon>
        <taxon>Hexapoda</taxon>
        <taxon>Insecta</taxon>
        <taxon>Pterygota</taxon>
        <taxon>Neoptera</taxon>
        <taxon>Endopterygota</taxon>
        <taxon>Lepidoptera</taxon>
        <taxon>Glossata</taxon>
        <taxon>Ditrysia</taxon>
        <taxon>Noctuoidea</taxon>
        <taxon>Noctuidae</taxon>
        <taxon>Noctuinae</taxon>
        <taxon>Hadenini</taxon>
        <taxon>Mythimna</taxon>
    </lineage>
</organism>
<feature type="compositionally biased region" description="Basic and acidic residues" evidence="1">
    <location>
        <begin position="41"/>
        <end position="58"/>
    </location>
</feature>
<comment type="caution">
    <text evidence="2">The sequence shown here is derived from an EMBL/GenBank/DDBJ whole genome shotgun (WGS) entry which is preliminary data.</text>
</comment>
<keyword evidence="3" id="KW-1185">Reference proteome</keyword>
<accession>A0AAD7YV89</accession>
<feature type="region of interest" description="Disordered" evidence="1">
    <location>
        <begin position="24"/>
        <end position="90"/>
    </location>
</feature>
<sequence length="122" mass="14591">MEEKLCIFYTECLLPELVDPRFPRNQKIRDPQFIQDAIEENSTKEKRKCMNIENEDKSSQLQKKQKTVEKENEEVKSSSNESSIEEKRNQDIILKPLYNENNTDETMYLKSTFVRGMQFNEF</sequence>
<gene>
    <name evidence="2" type="ORF">PYW07_006649</name>
</gene>
<evidence type="ECO:0000313" key="2">
    <source>
        <dbReference type="EMBL" id="KAJ8728953.1"/>
    </source>
</evidence>
<feature type="compositionally biased region" description="Basic and acidic residues" evidence="1">
    <location>
        <begin position="66"/>
        <end position="76"/>
    </location>
</feature>
<dbReference type="Proteomes" id="UP001231518">
    <property type="component" value="Chromosome 19"/>
</dbReference>
<reference evidence="2" key="1">
    <citation type="submission" date="2023-03" db="EMBL/GenBank/DDBJ databases">
        <title>Chromosome-level genomes of two armyworms, Mythimna separata and Mythimna loreyi, provide insights into the biosynthesis and reception of sex pheromones.</title>
        <authorList>
            <person name="Zhao H."/>
        </authorList>
    </citation>
    <scope>NUCLEOTIDE SEQUENCE</scope>
    <source>
        <strain evidence="2">BeijingLab</strain>
        <tissue evidence="2">Pupa</tissue>
    </source>
</reference>